<reference evidence="2 3" key="1">
    <citation type="submission" date="2019-11" db="EMBL/GenBank/DDBJ databases">
        <title>Identification of a novel strain.</title>
        <authorList>
            <person name="Xu Q."/>
            <person name="Wang G."/>
        </authorList>
    </citation>
    <scope>NUCLEOTIDE SEQUENCE [LARGE SCALE GENOMIC DNA]</scope>
    <source>
        <strain evidence="3">xq</strain>
    </source>
</reference>
<dbReference type="Proteomes" id="UP000440694">
    <property type="component" value="Unassembled WGS sequence"/>
</dbReference>
<evidence type="ECO:0000259" key="1">
    <source>
        <dbReference type="Pfam" id="PF04126"/>
    </source>
</evidence>
<feature type="domain" description="Cyclophilin TM1367-like" evidence="1">
    <location>
        <begin position="3"/>
        <end position="120"/>
    </location>
</feature>
<dbReference type="Gene3D" id="2.40.100.20">
    <property type="match status" value="1"/>
</dbReference>
<name>A0A6I3KFQ6_9HYPH</name>
<dbReference type="RefSeq" id="WP_154737420.1">
    <property type="nucleotide sequence ID" value="NZ_WMBQ01000001.1"/>
</dbReference>
<dbReference type="InterPro" id="IPR025658">
    <property type="entry name" value="Cyclophilin_TM1367"/>
</dbReference>
<keyword evidence="3" id="KW-1185">Reference proteome</keyword>
<organism evidence="2 3">
    <name type="scientific">Hyphomicrobium album</name>
    <dbReference type="NCBI Taxonomy" id="2665159"/>
    <lineage>
        <taxon>Bacteria</taxon>
        <taxon>Pseudomonadati</taxon>
        <taxon>Pseudomonadota</taxon>
        <taxon>Alphaproteobacteria</taxon>
        <taxon>Hyphomicrobiales</taxon>
        <taxon>Hyphomicrobiaceae</taxon>
        <taxon>Hyphomicrobium</taxon>
    </lineage>
</organism>
<dbReference type="AlphaFoldDB" id="A0A6I3KFQ6"/>
<protein>
    <recommendedName>
        <fullName evidence="1">Cyclophilin TM1367-like domain-containing protein</fullName>
    </recommendedName>
</protein>
<dbReference type="Pfam" id="PF04126">
    <property type="entry name" value="Cyclophil_like"/>
    <property type="match status" value="1"/>
</dbReference>
<dbReference type="SUPFAM" id="SSF50891">
    <property type="entry name" value="Cyclophilin-like"/>
    <property type="match status" value="1"/>
</dbReference>
<comment type="caution">
    <text evidence="2">The sequence shown here is derived from an EMBL/GenBank/DDBJ whole genome shotgun (WGS) entry which is preliminary data.</text>
</comment>
<sequence>MREIVIRAGKVAIRARLLETPTAERIWAALPIHAEAKMWGREVYFNAPVSSDPEPGARDVINAGEIAFWPDGDAIAIGFGPTPMSRRGEIRMASPCNIWAMALDDVGRLKSVHAGEGISIVDANGHDA</sequence>
<evidence type="ECO:0000313" key="2">
    <source>
        <dbReference type="EMBL" id="MTD92830.1"/>
    </source>
</evidence>
<evidence type="ECO:0000313" key="3">
    <source>
        <dbReference type="Proteomes" id="UP000440694"/>
    </source>
</evidence>
<proteinExistence type="predicted"/>
<accession>A0A6I3KFQ6</accession>
<dbReference type="InterPro" id="IPR029000">
    <property type="entry name" value="Cyclophilin-like_dom_sf"/>
</dbReference>
<dbReference type="EMBL" id="WMBQ01000001">
    <property type="protein sequence ID" value="MTD92830.1"/>
    <property type="molecule type" value="Genomic_DNA"/>
</dbReference>
<gene>
    <name evidence="2" type="ORF">GIW81_00605</name>
</gene>